<keyword evidence="6 12" id="KW-1133">Transmembrane helix</keyword>
<evidence type="ECO:0000313" key="15">
    <source>
        <dbReference type="RefSeq" id="XP_005087803.3"/>
    </source>
</evidence>
<keyword evidence="3 12" id="KW-1003">Cell membrane</keyword>
<comment type="caution">
    <text evidence="12">Lacks conserved residue(s) required for the propagation of feature annotation.</text>
</comment>
<evidence type="ECO:0000256" key="9">
    <source>
        <dbReference type="ARBA" id="ARBA00023157"/>
    </source>
</evidence>
<feature type="transmembrane region" description="Helical" evidence="12">
    <location>
        <begin position="12"/>
        <end position="35"/>
    </location>
</feature>
<keyword evidence="4 12" id="KW-0589">Pheromone response</keyword>
<keyword evidence="11 12" id="KW-0807">Transducer</keyword>
<keyword evidence="9" id="KW-1015">Disulfide bond</keyword>
<keyword evidence="7 12" id="KW-0297">G-protein coupled receptor</keyword>
<reference evidence="15" key="1">
    <citation type="submission" date="2025-08" db="UniProtKB">
        <authorList>
            <consortium name="RefSeq"/>
        </authorList>
    </citation>
    <scope>IDENTIFICATION</scope>
    <source>
        <tissue evidence="15">Liver</tissue>
    </source>
</reference>
<organism evidence="14 15">
    <name type="scientific">Mesocricetus auratus</name>
    <name type="common">Golden hamster</name>
    <dbReference type="NCBI Taxonomy" id="10036"/>
    <lineage>
        <taxon>Eukaryota</taxon>
        <taxon>Metazoa</taxon>
        <taxon>Chordata</taxon>
        <taxon>Craniata</taxon>
        <taxon>Vertebrata</taxon>
        <taxon>Euteleostomi</taxon>
        <taxon>Mammalia</taxon>
        <taxon>Eutheria</taxon>
        <taxon>Euarchontoglires</taxon>
        <taxon>Glires</taxon>
        <taxon>Rodentia</taxon>
        <taxon>Myomorpha</taxon>
        <taxon>Muroidea</taxon>
        <taxon>Cricetidae</taxon>
        <taxon>Cricetinae</taxon>
        <taxon>Mesocricetus</taxon>
    </lineage>
</organism>
<evidence type="ECO:0000256" key="7">
    <source>
        <dbReference type="ARBA" id="ARBA00023040"/>
    </source>
</evidence>
<sequence length="306" mass="34708">MKMAPANLAIGIFLFSQTTVGMLGNSSILFYYVILIVNRKHLKPKDLTIEHLTFANCLSLITKGIPWTMAHFQFKDFLGNTGCKLIVYIYRIARGVSLYAMCILSSFQTITISPKTSRWMKHKHRVTKYIGPSCSLSWLVHLLLNISTPTSVSGLSYKKNVTNWVSYGYCSWIASSNVTSLVYMFFVCFTDGLCLILITCSSIYMVIILYRHKRQVKHVHSAQHFRNVSPEDRASQTILTLVCTFVITYSVSSLRLVFGTSSKGPIVWGEIIFLFLEICFPIVCPFVLLTNIKPISRPFLVHCGKR</sequence>
<dbReference type="GO" id="GO:0016503">
    <property type="term" value="F:pheromone receptor activity"/>
    <property type="evidence" value="ECO:0007669"/>
    <property type="project" value="InterPro"/>
</dbReference>
<evidence type="ECO:0000256" key="8">
    <source>
        <dbReference type="ARBA" id="ARBA00023136"/>
    </source>
</evidence>
<evidence type="ECO:0000256" key="12">
    <source>
        <dbReference type="RuleBase" id="RU364061"/>
    </source>
</evidence>
<dbReference type="Gene3D" id="1.20.1070.10">
    <property type="entry name" value="Rhodopsin 7-helix transmembrane proteins"/>
    <property type="match status" value="1"/>
</dbReference>
<evidence type="ECO:0000256" key="3">
    <source>
        <dbReference type="ARBA" id="ARBA00022475"/>
    </source>
</evidence>
<dbReference type="AlphaFoldDB" id="A0A1U7QX73"/>
<dbReference type="InterPro" id="IPR017452">
    <property type="entry name" value="GPCR_Rhodpsn_7TM"/>
</dbReference>
<dbReference type="Proteomes" id="UP000886700">
    <property type="component" value="Unplaced"/>
</dbReference>
<dbReference type="GeneID" id="101827390"/>
<accession>A0A1U7QX73</accession>
<evidence type="ECO:0000256" key="2">
    <source>
        <dbReference type="ARBA" id="ARBA00010663"/>
    </source>
</evidence>
<dbReference type="FunFam" id="1.20.1070.10:FF:000051">
    <property type="entry name" value="Vomeronasal type-1 receptor"/>
    <property type="match status" value="1"/>
</dbReference>
<name>A0A1U7QX73_MESAU</name>
<dbReference type="GO" id="GO:0005886">
    <property type="term" value="C:plasma membrane"/>
    <property type="evidence" value="ECO:0007669"/>
    <property type="project" value="UniProtKB-SubCell"/>
</dbReference>
<feature type="transmembrane region" description="Helical" evidence="12">
    <location>
        <begin position="266"/>
        <end position="289"/>
    </location>
</feature>
<gene>
    <name evidence="15" type="primary">LOC101827390</name>
</gene>
<dbReference type="InterPro" id="IPR004072">
    <property type="entry name" value="Vmron_rcpt_1"/>
</dbReference>
<dbReference type="Pfam" id="PF03402">
    <property type="entry name" value="V1R"/>
    <property type="match status" value="1"/>
</dbReference>
<comment type="subcellular location">
    <subcellularLocation>
        <location evidence="1 12">Cell membrane</location>
        <topology evidence="1 12">Multi-pass membrane protein</topology>
    </subcellularLocation>
</comment>
<dbReference type="GO" id="GO:0019236">
    <property type="term" value="P:response to pheromone"/>
    <property type="evidence" value="ECO:0007669"/>
    <property type="project" value="UniProtKB-KW"/>
</dbReference>
<evidence type="ECO:0000313" key="14">
    <source>
        <dbReference type="Proteomes" id="UP000886700"/>
    </source>
</evidence>
<proteinExistence type="inferred from homology"/>
<keyword evidence="5 12" id="KW-0812">Transmembrane</keyword>
<dbReference type="SUPFAM" id="SSF81321">
    <property type="entry name" value="Family A G protein-coupled receptor-like"/>
    <property type="match status" value="1"/>
</dbReference>
<dbReference type="KEGG" id="maua:101827390"/>
<dbReference type="OrthoDB" id="9606139at2759"/>
<evidence type="ECO:0000259" key="13">
    <source>
        <dbReference type="PROSITE" id="PS50262"/>
    </source>
</evidence>
<dbReference type="eggNOG" id="ENOG502RD1P">
    <property type="taxonomic scope" value="Eukaryota"/>
</dbReference>
<evidence type="ECO:0000256" key="10">
    <source>
        <dbReference type="ARBA" id="ARBA00023170"/>
    </source>
</evidence>
<dbReference type="RefSeq" id="XP_005087803.3">
    <property type="nucleotide sequence ID" value="XM_005087746.3"/>
</dbReference>
<evidence type="ECO:0000256" key="6">
    <source>
        <dbReference type="ARBA" id="ARBA00022989"/>
    </source>
</evidence>
<dbReference type="GO" id="GO:0007606">
    <property type="term" value="P:sensory perception of chemical stimulus"/>
    <property type="evidence" value="ECO:0007669"/>
    <property type="project" value="UniProtKB-ARBA"/>
</dbReference>
<keyword evidence="14" id="KW-1185">Reference proteome</keyword>
<feature type="domain" description="G-protein coupled receptors family 1 profile" evidence="13">
    <location>
        <begin position="26"/>
        <end position="288"/>
    </location>
</feature>
<dbReference type="PROSITE" id="PS50262">
    <property type="entry name" value="G_PROTEIN_RECEP_F1_2"/>
    <property type="match status" value="1"/>
</dbReference>
<evidence type="ECO:0000256" key="4">
    <source>
        <dbReference type="ARBA" id="ARBA00022507"/>
    </source>
</evidence>
<evidence type="ECO:0000256" key="5">
    <source>
        <dbReference type="ARBA" id="ARBA00022692"/>
    </source>
</evidence>
<evidence type="ECO:0000256" key="11">
    <source>
        <dbReference type="ARBA" id="ARBA00023224"/>
    </source>
</evidence>
<dbReference type="PANTHER" id="PTHR24062">
    <property type="entry name" value="VOMERONASAL TYPE-1 RECEPTOR"/>
    <property type="match status" value="1"/>
</dbReference>
<feature type="transmembrane region" description="Helical" evidence="12">
    <location>
        <begin position="181"/>
        <end position="210"/>
    </location>
</feature>
<protein>
    <recommendedName>
        <fullName evidence="12">Vomeronasal type-1 receptor</fullName>
    </recommendedName>
</protein>
<comment type="similarity">
    <text evidence="2 12">Belongs to the G-protein coupled receptor 1 family.</text>
</comment>
<dbReference type="PRINTS" id="PR01534">
    <property type="entry name" value="VOMERONASL1R"/>
</dbReference>
<feature type="transmembrane region" description="Helical" evidence="12">
    <location>
        <begin position="238"/>
        <end position="260"/>
    </location>
</feature>
<evidence type="ECO:0000256" key="1">
    <source>
        <dbReference type="ARBA" id="ARBA00004651"/>
    </source>
</evidence>
<keyword evidence="10 12" id="KW-0675">Receptor</keyword>
<keyword evidence="8 12" id="KW-0472">Membrane</keyword>